<dbReference type="Pfam" id="PF00294">
    <property type="entry name" value="PfkB"/>
    <property type="match status" value="2"/>
</dbReference>
<reference evidence="5 6" key="3">
    <citation type="submission" date="2020-02" db="EMBL/GenBank/DDBJ databases">
        <title>Sequencing the genomes of 1000 actinobacteria strains.</title>
        <authorList>
            <person name="Klenk H.-P."/>
        </authorList>
    </citation>
    <scope>NUCLEOTIDE SEQUENCE [LARGE SCALE GENOMIC DNA]</scope>
    <source>
        <strain evidence="5 6">DSM 45201</strain>
    </source>
</reference>
<protein>
    <submittedName>
        <fullName evidence="5">Fructoselysine 6-kinase</fullName>
        <ecNumber evidence="5">2.7.1.-</ecNumber>
    </submittedName>
    <submittedName>
        <fullName evidence="4">Ribokinase</fullName>
    </submittedName>
</protein>
<keyword evidence="1 5" id="KW-0808">Transferase</keyword>
<sequence>MTPSRVRVAGVGDNVVDRYEALGTTFPGGNCVNVAVFAARAGAAAAYVGAVGQDADGLLIRDALVAEGVDVSRLRVAGGPTAHCRIGHRGGDRVFLGSKLGVSVFDPDPADLDLLSTVDAAHVGHSSRLDRHLPEIAGRTRLSYDFAVHQDPQHIRVIAPHCYLATFSGGHLAAAGVDAVRRLAVASGAQWVLVTRGAAGAVLSNGSAEWHCPASPAASVVDTLGAGDAFIARTLVGLLAGEAPDHLLAAAASDAAAVCTIHGAFGHGRADHPVLSPSVTQ</sequence>
<accession>A0A846LQW2</accession>
<dbReference type="EMBL" id="BMMI01000004">
    <property type="protein sequence ID" value="GGL67783.1"/>
    <property type="molecule type" value="Genomic_DNA"/>
</dbReference>
<evidence type="ECO:0000259" key="3">
    <source>
        <dbReference type="Pfam" id="PF00294"/>
    </source>
</evidence>
<keyword evidence="7" id="KW-1185">Reference proteome</keyword>
<evidence type="ECO:0000313" key="7">
    <source>
        <dbReference type="Proteomes" id="UP000648663"/>
    </source>
</evidence>
<proteinExistence type="predicted"/>
<feature type="domain" description="Carbohydrate kinase PfkB" evidence="3">
    <location>
        <begin position="185"/>
        <end position="264"/>
    </location>
</feature>
<reference evidence="4" key="1">
    <citation type="journal article" date="2014" name="Int. J. Syst. Evol. Microbiol.">
        <title>Complete genome of a new Firmicutes species belonging to the dominant human colonic microbiota ('Ruminococcus bicirculans') reveals two chromosomes and a selective capacity to utilize plant glucans.</title>
        <authorList>
            <consortium name="NISC Comparative Sequencing Program"/>
            <person name="Wegmann U."/>
            <person name="Louis P."/>
            <person name="Goesmann A."/>
            <person name="Henrissat B."/>
            <person name="Duncan S.H."/>
            <person name="Flint H.J."/>
        </authorList>
    </citation>
    <scope>NUCLEOTIDE SEQUENCE</scope>
    <source>
        <strain evidence="4">CGMCC 4.5581</strain>
    </source>
</reference>
<evidence type="ECO:0000256" key="1">
    <source>
        <dbReference type="ARBA" id="ARBA00022679"/>
    </source>
</evidence>
<organism evidence="5 6">
    <name type="scientific">Modestobacter marinus</name>
    <dbReference type="NCBI Taxonomy" id="477641"/>
    <lineage>
        <taxon>Bacteria</taxon>
        <taxon>Bacillati</taxon>
        <taxon>Actinomycetota</taxon>
        <taxon>Actinomycetes</taxon>
        <taxon>Geodermatophilales</taxon>
        <taxon>Geodermatophilaceae</taxon>
        <taxon>Modestobacter</taxon>
    </lineage>
</organism>
<dbReference type="GO" id="GO:0016301">
    <property type="term" value="F:kinase activity"/>
    <property type="evidence" value="ECO:0007669"/>
    <property type="project" value="UniProtKB-KW"/>
</dbReference>
<dbReference type="InterPro" id="IPR029056">
    <property type="entry name" value="Ribokinase-like"/>
</dbReference>
<reference evidence="4" key="4">
    <citation type="submission" date="2024-05" db="EMBL/GenBank/DDBJ databases">
        <authorList>
            <person name="Sun Q."/>
            <person name="Zhou Y."/>
        </authorList>
    </citation>
    <scope>NUCLEOTIDE SEQUENCE</scope>
    <source>
        <strain evidence="4">CGMCC 4.5581</strain>
    </source>
</reference>
<comment type="caution">
    <text evidence="5">The sequence shown here is derived from an EMBL/GenBank/DDBJ whole genome shotgun (WGS) entry which is preliminary data.</text>
</comment>
<dbReference type="AlphaFoldDB" id="A0A846LQW2"/>
<reference evidence="7" key="2">
    <citation type="journal article" date="2019" name="Int. J. Syst. Evol. Microbiol.">
        <title>The Global Catalogue of Microorganisms (GCM) 10K type strain sequencing project: providing services to taxonomists for standard genome sequencing and annotation.</title>
        <authorList>
            <consortium name="The Broad Institute Genomics Platform"/>
            <consortium name="The Broad Institute Genome Sequencing Center for Infectious Disease"/>
            <person name="Wu L."/>
            <person name="Ma J."/>
        </authorList>
    </citation>
    <scope>NUCLEOTIDE SEQUENCE [LARGE SCALE GENOMIC DNA]</scope>
    <source>
        <strain evidence="7">CGMCC 4.5581</strain>
    </source>
</reference>
<dbReference type="SUPFAM" id="SSF53613">
    <property type="entry name" value="Ribokinase-like"/>
    <property type="match status" value="1"/>
</dbReference>
<evidence type="ECO:0000313" key="5">
    <source>
        <dbReference type="EMBL" id="NIH65879.1"/>
    </source>
</evidence>
<evidence type="ECO:0000256" key="2">
    <source>
        <dbReference type="ARBA" id="ARBA00022777"/>
    </source>
</evidence>
<dbReference type="PANTHER" id="PTHR10584:SF166">
    <property type="entry name" value="RIBOKINASE"/>
    <property type="match status" value="1"/>
</dbReference>
<dbReference type="Proteomes" id="UP000552836">
    <property type="component" value="Unassembled WGS sequence"/>
</dbReference>
<feature type="domain" description="Carbohydrate kinase PfkB" evidence="3">
    <location>
        <begin position="24"/>
        <end position="135"/>
    </location>
</feature>
<dbReference type="EC" id="2.7.1.-" evidence="5"/>
<keyword evidence="2 5" id="KW-0418">Kinase</keyword>
<dbReference type="InterPro" id="IPR011611">
    <property type="entry name" value="PfkB_dom"/>
</dbReference>
<gene>
    <name evidence="5" type="ORF">FB380_000325</name>
    <name evidence="4" type="ORF">GCM10011589_25180</name>
</gene>
<dbReference type="RefSeq" id="WP_166753556.1">
    <property type="nucleotide sequence ID" value="NZ_BAABJU010000021.1"/>
</dbReference>
<dbReference type="Gene3D" id="3.40.1190.20">
    <property type="match status" value="1"/>
</dbReference>
<dbReference type="EMBL" id="JAAMPA010000001">
    <property type="protein sequence ID" value="NIH65879.1"/>
    <property type="molecule type" value="Genomic_DNA"/>
</dbReference>
<evidence type="ECO:0000313" key="4">
    <source>
        <dbReference type="EMBL" id="GGL67783.1"/>
    </source>
</evidence>
<name>A0A846LQW2_9ACTN</name>
<dbReference type="Proteomes" id="UP000648663">
    <property type="component" value="Unassembled WGS sequence"/>
</dbReference>
<dbReference type="PANTHER" id="PTHR10584">
    <property type="entry name" value="SUGAR KINASE"/>
    <property type="match status" value="1"/>
</dbReference>
<evidence type="ECO:0000313" key="6">
    <source>
        <dbReference type="Proteomes" id="UP000552836"/>
    </source>
</evidence>